<comment type="caution">
    <text evidence="1">The sequence shown here is derived from an EMBL/GenBank/DDBJ whole genome shotgun (WGS) entry which is preliminary data.</text>
</comment>
<dbReference type="AlphaFoldDB" id="A0ABD1D816"/>
<evidence type="ECO:0000313" key="2">
    <source>
        <dbReference type="Proteomes" id="UP001562425"/>
    </source>
</evidence>
<dbReference type="Proteomes" id="UP001562425">
    <property type="component" value="Unassembled WGS sequence"/>
</dbReference>
<protein>
    <submittedName>
        <fullName evidence="1">Uncharacterized protein</fullName>
    </submittedName>
</protein>
<proteinExistence type="predicted"/>
<organism evidence="1 2">
    <name type="scientific">Culex pipiens pipiens</name>
    <name type="common">Northern house mosquito</name>
    <dbReference type="NCBI Taxonomy" id="38569"/>
    <lineage>
        <taxon>Eukaryota</taxon>
        <taxon>Metazoa</taxon>
        <taxon>Ecdysozoa</taxon>
        <taxon>Arthropoda</taxon>
        <taxon>Hexapoda</taxon>
        <taxon>Insecta</taxon>
        <taxon>Pterygota</taxon>
        <taxon>Neoptera</taxon>
        <taxon>Endopterygota</taxon>
        <taxon>Diptera</taxon>
        <taxon>Nematocera</taxon>
        <taxon>Culicoidea</taxon>
        <taxon>Culicidae</taxon>
        <taxon>Culicinae</taxon>
        <taxon>Culicini</taxon>
        <taxon>Culex</taxon>
        <taxon>Culex</taxon>
    </lineage>
</organism>
<name>A0ABD1D816_CULPP</name>
<gene>
    <name evidence="1" type="ORF">pipiens_020185</name>
</gene>
<accession>A0ABD1D816</accession>
<reference evidence="1 2" key="1">
    <citation type="submission" date="2024-05" db="EMBL/GenBank/DDBJ databases">
        <title>Culex pipiens pipiens assembly and annotation.</title>
        <authorList>
            <person name="Alout H."/>
            <person name="Durand T."/>
        </authorList>
    </citation>
    <scope>NUCLEOTIDE SEQUENCE [LARGE SCALE GENOMIC DNA]</scope>
    <source>
        <strain evidence="1">HA-2024</strain>
        <tissue evidence="1">Whole body</tissue>
    </source>
</reference>
<evidence type="ECO:0000313" key="1">
    <source>
        <dbReference type="EMBL" id="KAL1395495.1"/>
    </source>
</evidence>
<dbReference type="EMBL" id="JBEHCU010007124">
    <property type="protein sequence ID" value="KAL1395495.1"/>
    <property type="molecule type" value="Genomic_DNA"/>
</dbReference>
<keyword evidence="2" id="KW-1185">Reference proteome</keyword>
<sequence length="16" mass="1919">MEKKTTRYGKSASEFR</sequence>